<name>A0A6A6NX99_9PEZI</name>
<gene>
    <name evidence="1" type="ORF">BDY21DRAFT_348968</name>
</gene>
<dbReference type="EMBL" id="MU001685">
    <property type="protein sequence ID" value="KAF2455883.1"/>
    <property type="molecule type" value="Genomic_DNA"/>
</dbReference>
<dbReference type="AlphaFoldDB" id="A0A6A6NX99"/>
<keyword evidence="2" id="KW-1185">Reference proteome</keyword>
<accession>A0A6A6NX99</accession>
<reference evidence="1" key="1">
    <citation type="journal article" date="2020" name="Stud. Mycol.">
        <title>101 Dothideomycetes genomes: a test case for predicting lifestyles and emergence of pathogens.</title>
        <authorList>
            <person name="Haridas S."/>
            <person name="Albert R."/>
            <person name="Binder M."/>
            <person name="Bloem J."/>
            <person name="Labutti K."/>
            <person name="Salamov A."/>
            <person name="Andreopoulos B."/>
            <person name="Baker S."/>
            <person name="Barry K."/>
            <person name="Bills G."/>
            <person name="Bluhm B."/>
            <person name="Cannon C."/>
            <person name="Castanera R."/>
            <person name="Culley D."/>
            <person name="Daum C."/>
            <person name="Ezra D."/>
            <person name="Gonzalez J."/>
            <person name="Henrissat B."/>
            <person name="Kuo A."/>
            <person name="Liang C."/>
            <person name="Lipzen A."/>
            <person name="Lutzoni F."/>
            <person name="Magnuson J."/>
            <person name="Mondo S."/>
            <person name="Nolan M."/>
            <person name="Ohm R."/>
            <person name="Pangilinan J."/>
            <person name="Park H.-J."/>
            <person name="Ramirez L."/>
            <person name="Alfaro M."/>
            <person name="Sun H."/>
            <person name="Tritt A."/>
            <person name="Yoshinaga Y."/>
            <person name="Zwiers L.-H."/>
            <person name="Turgeon B."/>
            <person name="Goodwin S."/>
            <person name="Spatafora J."/>
            <person name="Crous P."/>
            <person name="Grigoriev I."/>
        </authorList>
    </citation>
    <scope>NUCLEOTIDE SEQUENCE</scope>
    <source>
        <strain evidence="1">ATCC 16933</strain>
    </source>
</reference>
<evidence type="ECO:0000313" key="2">
    <source>
        <dbReference type="Proteomes" id="UP000799766"/>
    </source>
</evidence>
<protein>
    <submittedName>
        <fullName evidence="1">Uncharacterized protein</fullName>
    </submittedName>
</protein>
<dbReference type="Proteomes" id="UP000799766">
    <property type="component" value="Unassembled WGS sequence"/>
</dbReference>
<evidence type="ECO:0000313" key="1">
    <source>
        <dbReference type="EMBL" id="KAF2455883.1"/>
    </source>
</evidence>
<sequence>MPSSCVAKLLLRTELWASAYLYIAQLLSDPATNYPMQPPAWILIPHIQVMAGKGESTHARYGRGGDASAPRRIPDSVYIGFATLYSSLCDVRC</sequence>
<organism evidence="1 2">
    <name type="scientific">Lineolata rhizophorae</name>
    <dbReference type="NCBI Taxonomy" id="578093"/>
    <lineage>
        <taxon>Eukaryota</taxon>
        <taxon>Fungi</taxon>
        <taxon>Dikarya</taxon>
        <taxon>Ascomycota</taxon>
        <taxon>Pezizomycotina</taxon>
        <taxon>Dothideomycetes</taxon>
        <taxon>Dothideomycetes incertae sedis</taxon>
        <taxon>Lineolatales</taxon>
        <taxon>Lineolataceae</taxon>
        <taxon>Lineolata</taxon>
    </lineage>
</organism>
<proteinExistence type="predicted"/>